<comment type="caution">
    <text evidence="1">The sequence shown here is derived from an EMBL/GenBank/DDBJ whole genome shotgun (WGS) entry which is preliminary data.</text>
</comment>
<gene>
    <name evidence="1" type="ORF">ACH5RR_003739</name>
</gene>
<keyword evidence="2" id="KW-1185">Reference proteome</keyword>
<dbReference type="Proteomes" id="UP001630127">
    <property type="component" value="Unassembled WGS sequence"/>
</dbReference>
<sequence>MQLWDEIRKLKSIITNDAWLLTGDFNVIRFDNERLGSQDRDKKPIQEFEDCVHQIDVDDVPSKVRASYKAALVKYDEKKGGVIFSAPILLHYPAVVI</sequence>
<dbReference type="EMBL" id="JBJUIK010000002">
    <property type="protein sequence ID" value="KAL3535278.1"/>
    <property type="molecule type" value="Genomic_DNA"/>
</dbReference>
<dbReference type="AlphaFoldDB" id="A0ABD3AW53"/>
<reference evidence="1 2" key="1">
    <citation type="submission" date="2024-11" db="EMBL/GenBank/DDBJ databases">
        <title>A near-complete genome assembly of Cinchona calisaya.</title>
        <authorList>
            <person name="Lian D.C."/>
            <person name="Zhao X.W."/>
            <person name="Wei L."/>
        </authorList>
    </citation>
    <scope>NUCLEOTIDE SEQUENCE [LARGE SCALE GENOMIC DNA]</scope>
    <source>
        <tissue evidence="1">Nenye</tissue>
    </source>
</reference>
<evidence type="ECO:0000313" key="2">
    <source>
        <dbReference type="Proteomes" id="UP001630127"/>
    </source>
</evidence>
<accession>A0ABD3AW53</accession>
<protein>
    <submittedName>
        <fullName evidence="1">Uncharacterized protein</fullName>
    </submittedName>
</protein>
<name>A0ABD3AW53_9GENT</name>
<evidence type="ECO:0000313" key="1">
    <source>
        <dbReference type="EMBL" id="KAL3535278.1"/>
    </source>
</evidence>
<organism evidence="1 2">
    <name type="scientific">Cinchona calisaya</name>
    <dbReference type="NCBI Taxonomy" id="153742"/>
    <lineage>
        <taxon>Eukaryota</taxon>
        <taxon>Viridiplantae</taxon>
        <taxon>Streptophyta</taxon>
        <taxon>Embryophyta</taxon>
        <taxon>Tracheophyta</taxon>
        <taxon>Spermatophyta</taxon>
        <taxon>Magnoliopsida</taxon>
        <taxon>eudicotyledons</taxon>
        <taxon>Gunneridae</taxon>
        <taxon>Pentapetalae</taxon>
        <taxon>asterids</taxon>
        <taxon>lamiids</taxon>
        <taxon>Gentianales</taxon>
        <taxon>Rubiaceae</taxon>
        <taxon>Cinchonoideae</taxon>
        <taxon>Cinchoneae</taxon>
        <taxon>Cinchona</taxon>
    </lineage>
</organism>
<proteinExistence type="predicted"/>